<keyword evidence="6" id="KW-0479">Metal-binding</keyword>
<keyword evidence="7" id="KW-0547">Nucleotide-binding</keyword>
<dbReference type="Pfam" id="PF02367">
    <property type="entry name" value="TsaE"/>
    <property type="match status" value="1"/>
</dbReference>
<dbReference type="Proteomes" id="UP000190328">
    <property type="component" value="Unassembled WGS sequence"/>
</dbReference>
<evidence type="ECO:0000256" key="7">
    <source>
        <dbReference type="ARBA" id="ARBA00022741"/>
    </source>
</evidence>
<accession>A0A1T4PBR0</accession>
<dbReference type="SUPFAM" id="SSF52540">
    <property type="entry name" value="P-loop containing nucleoside triphosphate hydrolases"/>
    <property type="match status" value="1"/>
</dbReference>
<evidence type="ECO:0000256" key="2">
    <source>
        <dbReference type="ARBA" id="ARBA00007599"/>
    </source>
</evidence>
<protein>
    <recommendedName>
        <fullName evidence="3">tRNA threonylcarbamoyladenosine biosynthesis protein TsaE</fullName>
    </recommendedName>
    <alternativeName>
        <fullName evidence="10">t(6)A37 threonylcarbamoyladenosine biosynthesis protein TsaE</fullName>
    </alternativeName>
</protein>
<dbReference type="PANTHER" id="PTHR33540:SF2">
    <property type="entry name" value="TRNA THREONYLCARBAMOYLADENOSINE BIOSYNTHESIS PROTEIN TSAE"/>
    <property type="match status" value="1"/>
</dbReference>
<dbReference type="AlphaFoldDB" id="A0A1T4PBR0"/>
<evidence type="ECO:0000256" key="10">
    <source>
        <dbReference type="ARBA" id="ARBA00032441"/>
    </source>
</evidence>
<dbReference type="GO" id="GO:0002949">
    <property type="term" value="P:tRNA threonylcarbamoyladenosine modification"/>
    <property type="evidence" value="ECO:0007669"/>
    <property type="project" value="InterPro"/>
</dbReference>
<evidence type="ECO:0000256" key="3">
    <source>
        <dbReference type="ARBA" id="ARBA00019010"/>
    </source>
</evidence>
<dbReference type="GO" id="GO:0046872">
    <property type="term" value="F:metal ion binding"/>
    <property type="evidence" value="ECO:0007669"/>
    <property type="project" value="UniProtKB-KW"/>
</dbReference>
<dbReference type="GO" id="GO:0005524">
    <property type="term" value="F:ATP binding"/>
    <property type="evidence" value="ECO:0007669"/>
    <property type="project" value="UniProtKB-KW"/>
</dbReference>
<keyword evidence="4" id="KW-0963">Cytoplasm</keyword>
<proteinExistence type="inferred from homology"/>
<evidence type="ECO:0000256" key="1">
    <source>
        <dbReference type="ARBA" id="ARBA00004496"/>
    </source>
</evidence>
<evidence type="ECO:0000256" key="4">
    <source>
        <dbReference type="ARBA" id="ARBA00022490"/>
    </source>
</evidence>
<dbReference type="EMBL" id="FUXI01000020">
    <property type="protein sequence ID" value="SJZ88954.1"/>
    <property type="molecule type" value="Genomic_DNA"/>
</dbReference>
<evidence type="ECO:0000256" key="5">
    <source>
        <dbReference type="ARBA" id="ARBA00022694"/>
    </source>
</evidence>
<dbReference type="GO" id="GO:0005737">
    <property type="term" value="C:cytoplasm"/>
    <property type="evidence" value="ECO:0007669"/>
    <property type="project" value="UniProtKB-SubCell"/>
</dbReference>
<organism evidence="11 12">
    <name type="scientific">Pilibacter termitis</name>
    <dbReference type="NCBI Taxonomy" id="263852"/>
    <lineage>
        <taxon>Bacteria</taxon>
        <taxon>Bacillati</taxon>
        <taxon>Bacillota</taxon>
        <taxon>Bacilli</taxon>
        <taxon>Lactobacillales</taxon>
        <taxon>Enterococcaceae</taxon>
        <taxon>Pilibacter</taxon>
    </lineage>
</organism>
<gene>
    <name evidence="11" type="ORF">SAMN02745116_01739</name>
</gene>
<reference evidence="12" key="1">
    <citation type="submission" date="2017-02" db="EMBL/GenBank/DDBJ databases">
        <authorList>
            <person name="Varghese N."/>
            <person name="Submissions S."/>
        </authorList>
    </citation>
    <scope>NUCLEOTIDE SEQUENCE [LARGE SCALE GENOMIC DNA]</scope>
    <source>
        <strain evidence="12">ATCC BAA-1030</strain>
    </source>
</reference>
<dbReference type="PANTHER" id="PTHR33540">
    <property type="entry name" value="TRNA THREONYLCARBAMOYLADENOSINE BIOSYNTHESIS PROTEIN TSAE"/>
    <property type="match status" value="1"/>
</dbReference>
<evidence type="ECO:0000313" key="11">
    <source>
        <dbReference type="EMBL" id="SJZ88954.1"/>
    </source>
</evidence>
<evidence type="ECO:0000256" key="9">
    <source>
        <dbReference type="ARBA" id="ARBA00022842"/>
    </source>
</evidence>
<name>A0A1T4PBR0_9ENTE</name>
<dbReference type="Gene3D" id="3.40.50.300">
    <property type="entry name" value="P-loop containing nucleotide triphosphate hydrolases"/>
    <property type="match status" value="1"/>
</dbReference>
<keyword evidence="12" id="KW-1185">Reference proteome</keyword>
<dbReference type="NCBIfam" id="TIGR00150">
    <property type="entry name" value="T6A_YjeE"/>
    <property type="match status" value="1"/>
</dbReference>
<keyword evidence="9" id="KW-0460">Magnesium</keyword>
<evidence type="ECO:0000256" key="8">
    <source>
        <dbReference type="ARBA" id="ARBA00022840"/>
    </source>
</evidence>
<comment type="similarity">
    <text evidence="2">Belongs to the TsaE family.</text>
</comment>
<dbReference type="InterPro" id="IPR003442">
    <property type="entry name" value="T6A_TsaE"/>
</dbReference>
<dbReference type="RefSeq" id="WP_078807673.1">
    <property type="nucleotide sequence ID" value="NZ_FUXI01000020.1"/>
</dbReference>
<keyword evidence="8" id="KW-0067">ATP-binding</keyword>
<evidence type="ECO:0000313" key="12">
    <source>
        <dbReference type="Proteomes" id="UP000190328"/>
    </source>
</evidence>
<sequence length="160" mass="18037">MIVKNENETLAFAKLVGKLVSPQTVLILTGDLGAGKTTFTKGLAEGLGISQMIKSPTYTIIREYTTGRLPLYHMDIYRVENGVEDLGIEEYFENNGVCVVEWGEMLGEEMPEDYLEIILKKTPSEQQREITLKPVGQRSKILNEKIMQEKRRGAVRSLSQ</sequence>
<dbReference type="InterPro" id="IPR027417">
    <property type="entry name" value="P-loop_NTPase"/>
</dbReference>
<evidence type="ECO:0000256" key="6">
    <source>
        <dbReference type="ARBA" id="ARBA00022723"/>
    </source>
</evidence>
<dbReference type="STRING" id="263852.SAMN02745116_01739"/>
<comment type="subcellular location">
    <subcellularLocation>
        <location evidence="1">Cytoplasm</location>
    </subcellularLocation>
</comment>
<keyword evidence="5" id="KW-0819">tRNA processing</keyword>